<dbReference type="PANTHER" id="PTHR34988:SF1">
    <property type="entry name" value="DNA-BINDING PROTEIN"/>
    <property type="match status" value="1"/>
</dbReference>
<reference evidence="2 3" key="1">
    <citation type="journal article" date="2009" name="Stand. Genomic Sci.">
        <title>Complete genome sequence of Slackia heliotrinireducens type strain (RHS 1).</title>
        <authorList>
            <person name="Pukall R."/>
            <person name="Lapidus A."/>
            <person name="Nolan M."/>
            <person name="Copeland A."/>
            <person name="Glavina Del Rio T."/>
            <person name="Lucas S."/>
            <person name="Chen F."/>
            <person name="Tice H."/>
            <person name="Cheng J.F."/>
            <person name="Chertkov O."/>
            <person name="Bruce D."/>
            <person name="Goodwin L."/>
            <person name="Kuske C."/>
            <person name="Brettin T."/>
            <person name="Detter J.C."/>
            <person name="Han C."/>
            <person name="Pitluck S."/>
            <person name="Pati A."/>
            <person name="Mavrommatis K."/>
            <person name="Ivanova N."/>
            <person name="Ovchinnikova G."/>
            <person name="Chen A."/>
            <person name="Palaniappan K."/>
            <person name="Schneider S."/>
            <person name="Rohde M."/>
            <person name="Chain P."/>
            <person name="D'haeseleer P."/>
            <person name="Goker M."/>
            <person name="Bristow J."/>
            <person name="Eisen J.A."/>
            <person name="Markowitz V."/>
            <person name="Kyrpides N.C."/>
            <person name="Klenk H.P."/>
            <person name="Hugenholtz P."/>
        </authorList>
    </citation>
    <scope>NUCLEOTIDE SEQUENCE [LARGE SCALE GENOMIC DNA]</scope>
    <source>
        <strain evidence="3">ATCC 29202 / DSM 20476 / NCTC 11029 / RHS 1</strain>
    </source>
</reference>
<proteinExistence type="predicted"/>
<sequence length="141" mass="15241">MQYRREGDRILIRVDKDEEIVQTILDVCRKEAVRGGVFVGIGGCDWANVGSYVPEKGTFKDHEVAGVLEMVSLNGNVTEEDGELAVHAHVAFSSFEGDACTTVAGHLLSAHVCFTAEILLTVTGPIGKVLDPRAGIMVWDL</sequence>
<keyword evidence="2" id="KW-0238">DNA-binding</keyword>
<dbReference type="Gene3D" id="3.30.1330.80">
    <property type="entry name" value="Hypothetical protein, similar to alpha- acetolactate decarboxylase, domain 2"/>
    <property type="match status" value="1"/>
</dbReference>
<dbReference type="RefSeq" id="WP_012797702.1">
    <property type="nucleotide sequence ID" value="NC_013165.1"/>
</dbReference>
<dbReference type="PROSITE" id="PS51742">
    <property type="entry name" value="PPC"/>
    <property type="match status" value="1"/>
</dbReference>
<dbReference type="KEGG" id="shi:Shel_05380"/>
<dbReference type="eggNOG" id="COG1661">
    <property type="taxonomic scope" value="Bacteria"/>
</dbReference>
<dbReference type="EMBL" id="CP001684">
    <property type="protein sequence ID" value="ACV21597.1"/>
    <property type="molecule type" value="Genomic_DNA"/>
</dbReference>
<dbReference type="STRING" id="471855.Shel_05380"/>
<dbReference type="SUPFAM" id="SSF117856">
    <property type="entry name" value="AF0104/ALDC/Ptd012-like"/>
    <property type="match status" value="1"/>
</dbReference>
<dbReference type="Pfam" id="PF03479">
    <property type="entry name" value="PCC"/>
    <property type="match status" value="1"/>
</dbReference>
<organism evidence="2 3">
    <name type="scientific">Slackia heliotrinireducens (strain ATCC 29202 / DSM 20476 / NCTC 11029 / RHS 1)</name>
    <name type="common">Peptococcus heliotrinreducens</name>
    <dbReference type="NCBI Taxonomy" id="471855"/>
    <lineage>
        <taxon>Bacteria</taxon>
        <taxon>Bacillati</taxon>
        <taxon>Actinomycetota</taxon>
        <taxon>Coriobacteriia</taxon>
        <taxon>Eggerthellales</taxon>
        <taxon>Eggerthellaceae</taxon>
        <taxon>Slackia</taxon>
    </lineage>
</organism>
<dbReference type="HOGENOM" id="CLU_114051_2_1_11"/>
<name>C7N376_SLAHD</name>
<evidence type="ECO:0000313" key="2">
    <source>
        <dbReference type="EMBL" id="ACV21597.1"/>
    </source>
</evidence>
<dbReference type="CDD" id="cd11378">
    <property type="entry name" value="DUF296"/>
    <property type="match status" value="1"/>
</dbReference>
<dbReference type="PANTHER" id="PTHR34988">
    <property type="entry name" value="PROTEIN, PUTATIVE-RELATED"/>
    <property type="match status" value="1"/>
</dbReference>
<feature type="domain" description="PPC" evidence="1">
    <location>
        <begin position="4"/>
        <end position="141"/>
    </location>
</feature>
<protein>
    <submittedName>
        <fullName evidence="2">Predicted DNA-binding protein with PD1-like DNA-binding motif</fullName>
    </submittedName>
</protein>
<evidence type="ECO:0000259" key="1">
    <source>
        <dbReference type="PROSITE" id="PS51742"/>
    </source>
</evidence>
<dbReference type="Proteomes" id="UP000002026">
    <property type="component" value="Chromosome"/>
</dbReference>
<dbReference type="InterPro" id="IPR005175">
    <property type="entry name" value="PPC_dom"/>
</dbReference>
<evidence type="ECO:0000313" key="3">
    <source>
        <dbReference type="Proteomes" id="UP000002026"/>
    </source>
</evidence>
<gene>
    <name evidence="2" type="ordered locus">Shel_05380</name>
</gene>
<accession>C7N376</accession>
<dbReference type="GO" id="GO:0003677">
    <property type="term" value="F:DNA binding"/>
    <property type="evidence" value="ECO:0007669"/>
    <property type="project" value="UniProtKB-KW"/>
</dbReference>
<keyword evidence="3" id="KW-1185">Reference proteome</keyword>
<dbReference type="AlphaFoldDB" id="C7N376"/>